<comment type="caution">
    <text evidence="2">The sequence shown here is derived from an EMBL/GenBank/DDBJ whole genome shotgun (WGS) entry which is preliminary data.</text>
</comment>
<reference evidence="2" key="1">
    <citation type="submission" date="2020-12" db="EMBL/GenBank/DDBJ databases">
        <authorList>
            <person name="Iha C."/>
        </authorList>
    </citation>
    <scope>NUCLEOTIDE SEQUENCE</scope>
</reference>
<organism evidence="2 3">
    <name type="scientific">Ostreobium quekettii</name>
    <dbReference type="NCBI Taxonomy" id="121088"/>
    <lineage>
        <taxon>Eukaryota</taxon>
        <taxon>Viridiplantae</taxon>
        <taxon>Chlorophyta</taxon>
        <taxon>core chlorophytes</taxon>
        <taxon>Ulvophyceae</taxon>
        <taxon>TCBD clade</taxon>
        <taxon>Bryopsidales</taxon>
        <taxon>Ostreobineae</taxon>
        <taxon>Ostreobiaceae</taxon>
        <taxon>Ostreobium</taxon>
    </lineage>
</organism>
<dbReference type="Proteomes" id="UP000708148">
    <property type="component" value="Unassembled WGS sequence"/>
</dbReference>
<sequence>MALLPLLALSLLSSAAAHPPPDPVCAQLNLPQSYCTRYRSLTPEQRASEIAAFHDRIKTFAALMESTPRLALPAEDDSLEADGDCVNGCIDVVIEAGSGKGGGWSLWRAWVWAMAMIVVRAAAVAWTAVWRVVAVFCATCSAREVGVWEACSAVCR</sequence>
<dbReference type="AlphaFoldDB" id="A0A8S1IV21"/>
<name>A0A8S1IV21_9CHLO</name>
<accession>A0A8S1IV21</accession>
<feature type="chain" id="PRO_5035916781" evidence="1">
    <location>
        <begin position="18"/>
        <end position="156"/>
    </location>
</feature>
<gene>
    <name evidence="2" type="ORF">OSTQU699_LOCUS4034</name>
</gene>
<proteinExistence type="predicted"/>
<keyword evidence="3" id="KW-1185">Reference proteome</keyword>
<evidence type="ECO:0000256" key="1">
    <source>
        <dbReference type="SAM" id="SignalP"/>
    </source>
</evidence>
<keyword evidence="1" id="KW-0732">Signal</keyword>
<dbReference type="EMBL" id="CAJHUC010000871">
    <property type="protein sequence ID" value="CAD7698673.1"/>
    <property type="molecule type" value="Genomic_DNA"/>
</dbReference>
<evidence type="ECO:0000313" key="2">
    <source>
        <dbReference type="EMBL" id="CAD7698673.1"/>
    </source>
</evidence>
<protein>
    <submittedName>
        <fullName evidence="2">Uncharacterized protein</fullName>
    </submittedName>
</protein>
<evidence type="ECO:0000313" key="3">
    <source>
        <dbReference type="Proteomes" id="UP000708148"/>
    </source>
</evidence>
<feature type="signal peptide" evidence="1">
    <location>
        <begin position="1"/>
        <end position="17"/>
    </location>
</feature>